<dbReference type="GO" id="GO:0052621">
    <property type="term" value="F:diguanylate cyclase activity"/>
    <property type="evidence" value="ECO:0007669"/>
    <property type="project" value="UniProtKB-EC"/>
</dbReference>
<dbReference type="PROSITE" id="PS50887">
    <property type="entry name" value="GGDEF"/>
    <property type="match status" value="1"/>
</dbReference>
<keyword evidence="6 8" id="KW-0472">Membrane</keyword>
<dbReference type="InterPro" id="IPR033479">
    <property type="entry name" value="dCache_1"/>
</dbReference>
<evidence type="ECO:0000256" key="6">
    <source>
        <dbReference type="ARBA" id="ARBA00023136"/>
    </source>
</evidence>
<dbReference type="Pfam" id="PF00990">
    <property type="entry name" value="GGDEF"/>
    <property type="match status" value="1"/>
</dbReference>
<keyword evidence="3" id="KW-1003">Cell membrane</keyword>
<gene>
    <name evidence="10" type="ORF">WNY58_10190</name>
</gene>
<dbReference type="RefSeq" id="WP_342854458.1">
    <property type="nucleotide sequence ID" value="NZ_JBBMRA010000008.1"/>
</dbReference>
<name>A0ABU9TSR2_9GAMM</name>
<feature type="domain" description="GGDEF" evidence="9">
    <location>
        <begin position="347"/>
        <end position="478"/>
    </location>
</feature>
<dbReference type="CDD" id="cd01949">
    <property type="entry name" value="GGDEF"/>
    <property type="match status" value="1"/>
</dbReference>
<dbReference type="SUPFAM" id="SSF55073">
    <property type="entry name" value="Nucleotide cyclase"/>
    <property type="match status" value="1"/>
</dbReference>
<evidence type="ECO:0000256" key="2">
    <source>
        <dbReference type="ARBA" id="ARBA00012528"/>
    </source>
</evidence>
<dbReference type="InterPro" id="IPR000160">
    <property type="entry name" value="GGDEF_dom"/>
</dbReference>
<dbReference type="EC" id="2.7.7.65" evidence="2"/>
<dbReference type="Gene3D" id="3.30.70.270">
    <property type="match status" value="1"/>
</dbReference>
<evidence type="ECO:0000313" key="10">
    <source>
        <dbReference type="EMBL" id="MEM5536759.1"/>
    </source>
</evidence>
<keyword evidence="5 8" id="KW-1133">Transmembrane helix</keyword>
<evidence type="ECO:0000256" key="3">
    <source>
        <dbReference type="ARBA" id="ARBA00022475"/>
    </source>
</evidence>
<dbReference type="Pfam" id="PF02743">
    <property type="entry name" value="dCache_1"/>
    <property type="match status" value="1"/>
</dbReference>
<keyword evidence="10" id="KW-0808">Transferase</keyword>
<dbReference type="PANTHER" id="PTHR45138">
    <property type="entry name" value="REGULATORY COMPONENTS OF SENSORY TRANSDUCTION SYSTEM"/>
    <property type="match status" value="1"/>
</dbReference>
<reference evidence="10 11" key="1">
    <citation type="submission" date="2024-03" db="EMBL/GenBank/DDBJ databases">
        <title>Community enrichment and isolation of bacterial strains for fucoidan degradation.</title>
        <authorList>
            <person name="Sichert A."/>
        </authorList>
    </citation>
    <scope>NUCLEOTIDE SEQUENCE [LARGE SCALE GENOMIC DNA]</scope>
    <source>
        <strain evidence="10 11">AS76</strain>
    </source>
</reference>
<dbReference type="Gene3D" id="3.30.450.20">
    <property type="entry name" value="PAS domain"/>
    <property type="match status" value="1"/>
</dbReference>
<dbReference type="InterPro" id="IPR043128">
    <property type="entry name" value="Rev_trsase/Diguanyl_cyclase"/>
</dbReference>
<dbReference type="SMART" id="SM00267">
    <property type="entry name" value="GGDEF"/>
    <property type="match status" value="1"/>
</dbReference>
<evidence type="ECO:0000256" key="1">
    <source>
        <dbReference type="ARBA" id="ARBA00004651"/>
    </source>
</evidence>
<comment type="subcellular location">
    <subcellularLocation>
        <location evidence="1">Cell membrane</location>
        <topology evidence="1">Multi-pass membrane protein</topology>
    </subcellularLocation>
</comment>
<dbReference type="CDD" id="cd18773">
    <property type="entry name" value="PDC1_HK_sensor"/>
    <property type="match status" value="1"/>
</dbReference>
<dbReference type="NCBIfam" id="TIGR00254">
    <property type="entry name" value="GGDEF"/>
    <property type="match status" value="1"/>
</dbReference>
<keyword evidence="4 8" id="KW-0812">Transmembrane</keyword>
<evidence type="ECO:0000256" key="8">
    <source>
        <dbReference type="SAM" id="Phobius"/>
    </source>
</evidence>
<protein>
    <recommendedName>
        <fullName evidence="2">diguanylate cyclase</fullName>
        <ecNumber evidence="2">2.7.7.65</ecNumber>
    </recommendedName>
</protein>
<evidence type="ECO:0000313" key="11">
    <source>
        <dbReference type="Proteomes" id="UP001449225"/>
    </source>
</evidence>
<keyword evidence="11" id="KW-1185">Reference proteome</keyword>
<evidence type="ECO:0000256" key="4">
    <source>
        <dbReference type="ARBA" id="ARBA00022692"/>
    </source>
</evidence>
<proteinExistence type="predicted"/>
<dbReference type="InterPro" id="IPR029787">
    <property type="entry name" value="Nucleotide_cyclase"/>
</dbReference>
<organism evidence="10 11">
    <name type="scientific">Neptuniibacter pectenicola</name>
    <dbReference type="NCBI Taxonomy" id="1806669"/>
    <lineage>
        <taxon>Bacteria</taxon>
        <taxon>Pseudomonadati</taxon>
        <taxon>Pseudomonadota</taxon>
        <taxon>Gammaproteobacteria</taxon>
        <taxon>Oceanospirillales</taxon>
        <taxon>Oceanospirillaceae</taxon>
        <taxon>Neptuniibacter</taxon>
    </lineage>
</organism>
<dbReference type="InterPro" id="IPR050469">
    <property type="entry name" value="Diguanylate_Cyclase"/>
</dbReference>
<evidence type="ECO:0000259" key="9">
    <source>
        <dbReference type="PROSITE" id="PS50887"/>
    </source>
</evidence>
<accession>A0ABU9TSR2</accession>
<keyword evidence="10" id="KW-0548">Nucleotidyltransferase</keyword>
<sequence length="478" mass="53678">MKFKQRMLVVVSLLIIVGFTLTASVSFYLSRQAALDSLVEHEMPLTSDNIYAEVQRDLIKPRTVSSFMGNDTFLEDWILGGEQDPTSVTRYLNEIKQKYGAFTAFMVSDLTRNYYHAEGLLKQVSESDSRDDWYFHLRQIPGDSELNLDPDLANGDELTIFINFKIHTSDGTFLGATGLGLNLASITQTFSDYRERYGNNVYLVTPTGNLLLHDRSVPFSETLFQKIGIQSVVDQVLSQPEGRFSYVKDGTTYLLNTRHIEELNLILCVEAEEGQVDDALFPPLFITLFVCFIVTGVVLILLLKAINHYQQELEGVAWQDPLTGLLNRRAFTERYERIKSSHLRSGKPLALLMIDVDHFKAVNDHGGHALGDKVLQTIAQLLNRNQRPADCLGRWGGEEFILLLPETDLEQARVIAERVRLNLETDGLLATLCPQGVTLSIGVAVEQDVFDLDAHVLAADTALYQAKQDGRNCVRTAE</sequence>
<evidence type="ECO:0000256" key="7">
    <source>
        <dbReference type="ARBA" id="ARBA00034247"/>
    </source>
</evidence>
<dbReference type="EMBL" id="JBBMRA010000008">
    <property type="protein sequence ID" value="MEM5536759.1"/>
    <property type="molecule type" value="Genomic_DNA"/>
</dbReference>
<comment type="catalytic activity">
    <reaction evidence="7">
        <text>2 GTP = 3',3'-c-di-GMP + 2 diphosphate</text>
        <dbReference type="Rhea" id="RHEA:24898"/>
        <dbReference type="ChEBI" id="CHEBI:33019"/>
        <dbReference type="ChEBI" id="CHEBI:37565"/>
        <dbReference type="ChEBI" id="CHEBI:58805"/>
        <dbReference type="EC" id="2.7.7.65"/>
    </reaction>
</comment>
<dbReference type="PANTHER" id="PTHR45138:SF9">
    <property type="entry name" value="DIGUANYLATE CYCLASE DGCM-RELATED"/>
    <property type="match status" value="1"/>
</dbReference>
<dbReference type="Proteomes" id="UP001449225">
    <property type="component" value="Unassembled WGS sequence"/>
</dbReference>
<comment type="caution">
    <text evidence="10">The sequence shown here is derived from an EMBL/GenBank/DDBJ whole genome shotgun (WGS) entry which is preliminary data.</text>
</comment>
<evidence type="ECO:0000256" key="5">
    <source>
        <dbReference type="ARBA" id="ARBA00022989"/>
    </source>
</evidence>
<feature type="transmembrane region" description="Helical" evidence="8">
    <location>
        <begin position="280"/>
        <end position="303"/>
    </location>
</feature>